<accession>A0A0A8ZCJ3</accession>
<name>A0A0A8ZCJ3_ARUDO</name>
<protein>
    <submittedName>
        <fullName evidence="1">Uncharacterized protein</fullName>
    </submittedName>
</protein>
<evidence type="ECO:0000313" key="1">
    <source>
        <dbReference type="EMBL" id="JAD35413.1"/>
    </source>
</evidence>
<organism evidence="1">
    <name type="scientific">Arundo donax</name>
    <name type="common">Giant reed</name>
    <name type="synonym">Donax arundinaceus</name>
    <dbReference type="NCBI Taxonomy" id="35708"/>
    <lineage>
        <taxon>Eukaryota</taxon>
        <taxon>Viridiplantae</taxon>
        <taxon>Streptophyta</taxon>
        <taxon>Embryophyta</taxon>
        <taxon>Tracheophyta</taxon>
        <taxon>Spermatophyta</taxon>
        <taxon>Magnoliopsida</taxon>
        <taxon>Liliopsida</taxon>
        <taxon>Poales</taxon>
        <taxon>Poaceae</taxon>
        <taxon>PACMAD clade</taxon>
        <taxon>Arundinoideae</taxon>
        <taxon>Arundineae</taxon>
        <taxon>Arundo</taxon>
    </lineage>
</organism>
<proteinExistence type="predicted"/>
<sequence length="30" mass="3532">MKIKTLREKKSRQMRVTKENVQIGLISTNT</sequence>
<dbReference type="AlphaFoldDB" id="A0A0A8ZCJ3"/>
<dbReference type="EMBL" id="GBRH01262482">
    <property type="protein sequence ID" value="JAD35413.1"/>
    <property type="molecule type" value="Transcribed_RNA"/>
</dbReference>
<reference evidence="1" key="2">
    <citation type="journal article" date="2015" name="Data Brief">
        <title>Shoot transcriptome of the giant reed, Arundo donax.</title>
        <authorList>
            <person name="Barrero R.A."/>
            <person name="Guerrero F.D."/>
            <person name="Moolhuijzen P."/>
            <person name="Goolsby J.A."/>
            <person name="Tidwell J."/>
            <person name="Bellgard S.E."/>
            <person name="Bellgard M.I."/>
        </authorList>
    </citation>
    <scope>NUCLEOTIDE SEQUENCE</scope>
    <source>
        <tissue evidence="1">Shoot tissue taken approximately 20 cm above the soil surface</tissue>
    </source>
</reference>
<reference evidence="1" key="1">
    <citation type="submission" date="2014-09" db="EMBL/GenBank/DDBJ databases">
        <authorList>
            <person name="Magalhaes I.L.F."/>
            <person name="Oliveira U."/>
            <person name="Santos F.R."/>
            <person name="Vidigal T.H.D.A."/>
            <person name="Brescovit A.D."/>
            <person name="Santos A.J."/>
        </authorList>
    </citation>
    <scope>NUCLEOTIDE SEQUENCE</scope>
    <source>
        <tissue evidence="1">Shoot tissue taken approximately 20 cm above the soil surface</tissue>
    </source>
</reference>